<proteinExistence type="predicted"/>
<keyword evidence="2" id="KW-0489">Methyltransferase</keyword>
<evidence type="ECO:0000313" key="3">
    <source>
        <dbReference type="Proteomes" id="UP000800035"/>
    </source>
</evidence>
<gene>
    <name evidence="2" type="ORF">CC80DRAFT_484944</name>
</gene>
<dbReference type="AlphaFoldDB" id="A0A6A5TAF6"/>
<reference evidence="2" key="1">
    <citation type="journal article" date="2020" name="Stud. Mycol.">
        <title>101 Dothideomycetes genomes: a test case for predicting lifestyles and emergence of pathogens.</title>
        <authorList>
            <person name="Haridas S."/>
            <person name="Albert R."/>
            <person name="Binder M."/>
            <person name="Bloem J."/>
            <person name="Labutti K."/>
            <person name="Salamov A."/>
            <person name="Andreopoulos B."/>
            <person name="Baker S."/>
            <person name="Barry K."/>
            <person name="Bills G."/>
            <person name="Bluhm B."/>
            <person name="Cannon C."/>
            <person name="Castanera R."/>
            <person name="Culley D."/>
            <person name="Daum C."/>
            <person name="Ezra D."/>
            <person name="Gonzalez J."/>
            <person name="Henrissat B."/>
            <person name="Kuo A."/>
            <person name="Liang C."/>
            <person name="Lipzen A."/>
            <person name="Lutzoni F."/>
            <person name="Magnuson J."/>
            <person name="Mondo S."/>
            <person name="Nolan M."/>
            <person name="Ohm R."/>
            <person name="Pangilinan J."/>
            <person name="Park H.-J."/>
            <person name="Ramirez L."/>
            <person name="Alfaro M."/>
            <person name="Sun H."/>
            <person name="Tritt A."/>
            <person name="Yoshinaga Y."/>
            <person name="Zwiers L.-H."/>
            <person name="Turgeon B."/>
            <person name="Goodwin S."/>
            <person name="Spatafora J."/>
            <person name="Crous P."/>
            <person name="Grigoriev I."/>
        </authorList>
    </citation>
    <scope>NUCLEOTIDE SEQUENCE</scope>
    <source>
        <strain evidence="2">CBS 675.92</strain>
    </source>
</reference>
<dbReference type="OrthoDB" id="2013972at2759"/>
<dbReference type="InterPro" id="IPR029063">
    <property type="entry name" value="SAM-dependent_MTases_sf"/>
</dbReference>
<dbReference type="GO" id="GO:0032259">
    <property type="term" value="P:methylation"/>
    <property type="evidence" value="ECO:0007669"/>
    <property type="project" value="UniProtKB-KW"/>
</dbReference>
<evidence type="ECO:0000313" key="2">
    <source>
        <dbReference type="EMBL" id="KAF1949134.1"/>
    </source>
</evidence>
<name>A0A6A5TAF6_9PLEO</name>
<protein>
    <submittedName>
        <fullName evidence="2">S-adenosyl-L-methionine-dependent methyltransferase</fullName>
    </submittedName>
</protein>
<evidence type="ECO:0000259" key="1">
    <source>
        <dbReference type="Pfam" id="PF08241"/>
    </source>
</evidence>
<dbReference type="Proteomes" id="UP000800035">
    <property type="component" value="Unassembled WGS sequence"/>
</dbReference>
<keyword evidence="3" id="KW-1185">Reference proteome</keyword>
<sequence length="281" mass="30431">MTAPVSAKEGLAGFTAVIEVYEHRIGHACRAVASHLSEHLKAFPSSGGTVLDNACGTGAASEELLKKFPVAEIFAADAVPAMVQSFQAIIATKPELQMQVKEVRVEDAQTLTFADDTFDASITNFGIFFLPDPVAGAKQIYRTLKPGGTAVVTVWKTFGFKPILWEIQGRVKPANPLPELPLMEPWCDPALLEKTLKDGGFGHVECSMVREGLWGKDREDFKVVLLENLGVLTARNWTDEERGKLPGLISEVVDVQGDKFCITDGAKVGCVMEAWVAVATK</sequence>
<dbReference type="PANTHER" id="PTHR43591">
    <property type="entry name" value="METHYLTRANSFERASE"/>
    <property type="match status" value="1"/>
</dbReference>
<organism evidence="2 3">
    <name type="scientific">Byssothecium circinans</name>
    <dbReference type="NCBI Taxonomy" id="147558"/>
    <lineage>
        <taxon>Eukaryota</taxon>
        <taxon>Fungi</taxon>
        <taxon>Dikarya</taxon>
        <taxon>Ascomycota</taxon>
        <taxon>Pezizomycotina</taxon>
        <taxon>Dothideomycetes</taxon>
        <taxon>Pleosporomycetidae</taxon>
        <taxon>Pleosporales</taxon>
        <taxon>Massarineae</taxon>
        <taxon>Massarinaceae</taxon>
        <taxon>Byssothecium</taxon>
    </lineage>
</organism>
<dbReference type="Gene3D" id="3.40.50.150">
    <property type="entry name" value="Vaccinia Virus protein VP39"/>
    <property type="match status" value="1"/>
</dbReference>
<dbReference type="EMBL" id="ML977041">
    <property type="protein sequence ID" value="KAF1949134.1"/>
    <property type="molecule type" value="Genomic_DNA"/>
</dbReference>
<dbReference type="GO" id="GO:0008757">
    <property type="term" value="F:S-adenosylmethionine-dependent methyltransferase activity"/>
    <property type="evidence" value="ECO:0007669"/>
    <property type="project" value="InterPro"/>
</dbReference>
<accession>A0A6A5TAF6</accession>
<dbReference type="InterPro" id="IPR013216">
    <property type="entry name" value="Methyltransf_11"/>
</dbReference>
<keyword evidence="2" id="KW-0808">Transferase</keyword>
<dbReference type="PANTHER" id="PTHR43591:SF105">
    <property type="entry name" value="METHYLTRANSFERASE DOMAIN-CONTAINING PROTEIN-RELATED"/>
    <property type="match status" value="1"/>
</dbReference>
<dbReference type="SUPFAM" id="SSF53335">
    <property type="entry name" value="S-adenosyl-L-methionine-dependent methyltransferases"/>
    <property type="match status" value="1"/>
</dbReference>
<dbReference type="Pfam" id="PF08241">
    <property type="entry name" value="Methyltransf_11"/>
    <property type="match status" value="1"/>
</dbReference>
<feature type="domain" description="Methyltransferase type 11" evidence="1">
    <location>
        <begin position="51"/>
        <end position="151"/>
    </location>
</feature>
<dbReference type="CDD" id="cd02440">
    <property type="entry name" value="AdoMet_MTases"/>
    <property type="match status" value="1"/>
</dbReference>